<evidence type="ECO:0000313" key="1">
    <source>
        <dbReference type="EMBL" id="VFQ77261.1"/>
    </source>
</evidence>
<gene>
    <name evidence="1" type="ORF">CCAM_LOCUS19037</name>
</gene>
<organism evidence="1 2">
    <name type="scientific">Cuscuta campestris</name>
    <dbReference type="NCBI Taxonomy" id="132261"/>
    <lineage>
        <taxon>Eukaryota</taxon>
        <taxon>Viridiplantae</taxon>
        <taxon>Streptophyta</taxon>
        <taxon>Embryophyta</taxon>
        <taxon>Tracheophyta</taxon>
        <taxon>Spermatophyta</taxon>
        <taxon>Magnoliopsida</taxon>
        <taxon>eudicotyledons</taxon>
        <taxon>Gunneridae</taxon>
        <taxon>Pentapetalae</taxon>
        <taxon>asterids</taxon>
        <taxon>lamiids</taxon>
        <taxon>Solanales</taxon>
        <taxon>Convolvulaceae</taxon>
        <taxon>Cuscuteae</taxon>
        <taxon>Cuscuta</taxon>
        <taxon>Cuscuta subgen. Grammica</taxon>
        <taxon>Cuscuta sect. Cleistogrammica</taxon>
    </lineage>
</organism>
<name>A0A484LLG7_9ASTE</name>
<dbReference type="AlphaFoldDB" id="A0A484LLG7"/>
<proteinExistence type="predicted"/>
<dbReference type="EMBL" id="OOIL02001646">
    <property type="protein sequence ID" value="VFQ77261.1"/>
    <property type="molecule type" value="Genomic_DNA"/>
</dbReference>
<accession>A0A484LLG7</accession>
<dbReference type="Proteomes" id="UP000595140">
    <property type="component" value="Unassembled WGS sequence"/>
</dbReference>
<reference evidence="1 2" key="1">
    <citation type="submission" date="2018-04" db="EMBL/GenBank/DDBJ databases">
        <authorList>
            <person name="Vogel A."/>
        </authorList>
    </citation>
    <scope>NUCLEOTIDE SEQUENCE [LARGE SCALE GENOMIC DNA]</scope>
</reference>
<keyword evidence="2" id="KW-1185">Reference proteome</keyword>
<sequence>MLALSGIGGGDWLPPLVQSIHQEVLASYSFLSWENESIRKPKAVERDLALLCTAPSLDLEEHSCSKCLFAMDTESLSEFGIHALKSAIPAPSLDQSLTPSVLNEHWEGAEAGMGEDHEDPSEARNFNSAGDMIDLFNCSSTARMMKLNALEDASPGFEEPALYTHSEGEKTVFIDSKLEPFRIITPSSSNMSSQLPKLAKGKATYSPSHMVTRSRAKIIAAGRTEHPIKGVDTSDEESESFVEGIRSTFKRSCPSIKTKNIQTFTPTSESQVKLSKKQKKKAKMKLKQARAEEIAHFAVKAKNLVDPESFEEFEDDLDNLNFL</sequence>
<protein>
    <submittedName>
        <fullName evidence="1">Uncharacterized protein</fullName>
    </submittedName>
</protein>
<evidence type="ECO:0000313" key="2">
    <source>
        <dbReference type="Proteomes" id="UP000595140"/>
    </source>
</evidence>